<gene>
    <name evidence="5" type="ORF">ACFQ1Q_01840</name>
</gene>
<dbReference type="EMBL" id="JBHTJL010000003">
    <property type="protein sequence ID" value="MFD1061972.1"/>
    <property type="molecule type" value="Genomic_DNA"/>
</dbReference>
<feature type="transmembrane region" description="Helical" evidence="4">
    <location>
        <begin position="233"/>
        <end position="250"/>
    </location>
</feature>
<sequence>MLKRIFKTTFGLRDGEIHISFLMQLYIFLIITVLLIIKPNVNALFLSRLGSEQLPIGYILVAFIAVIVTYFYNKWVRRFSFRRVAIITLVFFGLSFLLLGLAIKLNFIKDWVLYVYYIGVSLFAVITTSQFWILANLVFNSREAKRLFGFIGAGAIAGGVFGGYLTSIIASKFGIEISIIVASVFLLLCIPIIQKIYKLKVNKLNMHMRAQRRSQDAKTNLPSYKVVAKSKHLTFLAIITGVGVIVAKLVDFQFSDIAHNTITDSDELASFFGFWFSTFNLLALGLQLFLTNKILSKLGVSSTLLILPLGIAFGSLLFLIFPELWVLVIIKGIDGSFKQSLNKAAFELSIIPIPFTIKNQAKSFIDVAVDSIATGLAGLMLIFIVKRFNLSSIYITVIILLLVFLWIILIYKLRETYFHSFRLNIQRNLATTSNQKISRKNKSVDLKRIILKSDNEIEILTVLDRLSAYKIKSLKTEITNLLHHPSYRVKVKAIQQLYSYDKGASLSDIEPLIHSSNAEVSHAALAYVLEYSQSSQQSFFEEYLNHHNKTIASAALLCLAEEIGDNKSLDLKFHLKHRIETNYRKALTLDDNLYKEDIAKLMLTIAHARYEKYYSYININLIHDNPYIVKHAIKAAGITADDMFAKPLIHFISDKTYRKQAIKALREYSSKITDTLLKLSLNDEINTNAQRHIPLLIRSFKNQQSVKILTRFLKNKDVFTRLEAAKALIKLKSKQENLYFNKRRFKKEIFREYKYAKQTVDALSSMQNIIHLNAESKINTDETREIEIAREAIVKLLEEQLNTSLKCIFKLLGILYDEADIEVSYSGLISDVKEAKINALEFLDNLLQSQIKTQILPLIEYYSIEAESQTQNNELSINILAEPKLIEMLFSSRSKRMKLELLYLIRLLKDKSYIRLVQKQTIKTSKEVRIFATDTASILLDNF</sequence>
<organism evidence="5 6">
    <name type="scientific">Winogradskyella litorisediminis</name>
    <dbReference type="NCBI Taxonomy" id="1156618"/>
    <lineage>
        <taxon>Bacteria</taxon>
        <taxon>Pseudomonadati</taxon>
        <taxon>Bacteroidota</taxon>
        <taxon>Flavobacteriia</taxon>
        <taxon>Flavobacteriales</taxon>
        <taxon>Flavobacteriaceae</taxon>
        <taxon>Winogradskyella</taxon>
    </lineage>
</organism>
<keyword evidence="2 4" id="KW-1133">Transmembrane helix</keyword>
<dbReference type="InterPro" id="IPR011701">
    <property type="entry name" value="MFS"/>
</dbReference>
<dbReference type="InterPro" id="IPR036259">
    <property type="entry name" value="MFS_trans_sf"/>
</dbReference>
<dbReference type="CDD" id="cd06174">
    <property type="entry name" value="MFS"/>
    <property type="match status" value="1"/>
</dbReference>
<feature type="transmembrane region" description="Helical" evidence="4">
    <location>
        <begin position="84"/>
        <end position="108"/>
    </location>
</feature>
<keyword evidence="1 4" id="KW-0812">Transmembrane</keyword>
<feature type="transmembrane region" description="Helical" evidence="4">
    <location>
        <begin position="147"/>
        <end position="167"/>
    </location>
</feature>
<evidence type="ECO:0000313" key="5">
    <source>
        <dbReference type="EMBL" id="MFD1061972.1"/>
    </source>
</evidence>
<dbReference type="Proteomes" id="UP001597013">
    <property type="component" value="Unassembled WGS sequence"/>
</dbReference>
<evidence type="ECO:0000256" key="4">
    <source>
        <dbReference type="SAM" id="Phobius"/>
    </source>
</evidence>
<accession>A0ABW3N2X2</accession>
<evidence type="ECO:0000313" key="6">
    <source>
        <dbReference type="Proteomes" id="UP001597013"/>
    </source>
</evidence>
<evidence type="ECO:0000256" key="2">
    <source>
        <dbReference type="ARBA" id="ARBA00022989"/>
    </source>
</evidence>
<feature type="transmembrane region" description="Helical" evidence="4">
    <location>
        <begin position="114"/>
        <end position="135"/>
    </location>
</feature>
<dbReference type="Pfam" id="PF07690">
    <property type="entry name" value="MFS_1"/>
    <property type="match status" value="1"/>
</dbReference>
<feature type="transmembrane region" description="Helical" evidence="4">
    <location>
        <begin position="364"/>
        <end position="385"/>
    </location>
</feature>
<dbReference type="Gene3D" id="1.20.1250.20">
    <property type="entry name" value="MFS general substrate transporter like domains"/>
    <property type="match status" value="2"/>
</dbReference>
<reference evidence="6" key="1">
    <citation type="journal article" date="2019" name="Int. J. Syst. Evol. Microbiol.">
        <title>The Global Catalogue of Microorganisms (GCM) 10K type strain sequencing project: providing services to taxonomists for standard genome sequencing and annotation.</title>
        <authorList>
            <consortium name="The Broad Institute Genomics Platform"/>
            <consortium name="The Broad Institute Genome Sequencing Center for Infectious Disease"/>
            <person name="Wu L."/>
            <person name="Ma J."/>
        </authorList>
    </citation>
    <scope>NUCLEOTIDE SEQUENCE [LARGE SCALE GENOMIC DNA]</scope>
    <source>
        <strain evidence="6">CCUG 62215</strain>
    </source>
</reference>
<proteinExistence type="predicted"/>
<name>A0ABW3N2X2_9FLAO</name>
<feature type="transmembrane region" description="Helical" evidence="4">
    <location>
        <begin position="173"/>
        <end position="193"/>
    </location>
</feature>
<protein>
    <submittedName>
        <fullName evidence="5">Npt1/Npt2 family nucleotide transporter</fullName>
    </submittedName>
</protein>
<dbReference type="SUPFAM" id="SSF48371">
    <property type="entry name" value="ARM repeat"/>
    <property type="match status" value="1"/>
</dbReference>
<dbReference type="RefSeq" id="WP_386127381.1">
    <property type="nucleotide sequence ID" value="NZ_JBHTJL010000003.1"/>
</dbReference>
<comment type="caution">
    <text evidence="5">The sequence shown here is derived from an EMBL/GenBank/DDBJ whole genome shotgun (WGS) entry which is preliminary data.</text>
</comment>
<dbReference type="InterPro" id="IPR011989">
    <property type="entry name" value="ARM-like"/>
</dbReference>
<evidence type="ECO:0000256" key="1">
    <source>
        <dbReference type="ARBA" id="ARBA00022692"/>
    </source>
</evidence>
<feature type="transmembrane region" description="Helical" evidence="4">
    <location>
        <begin position="270"/>
        <end position="290"/>
    </location>
</feature>
<feature type="transmembrane region" description="Helical" evidence="4">
    <location>
        <begin position="302"/>
        <end position="321"/>
    </location>
</feature>
<dbReference type="Gene3D" id="1.25.10.10">
    <property type="entry name" value="Leucine-rich Repeat Variant"/>
    <property type="match status" value="1"/>
</dbReference>
<dbReference type="SUPFAM" id="SSF103473">
    <property type="entry name" value="MFS general substrate transporter"/>
    <property type="match status" value="1"/>
</dbReference>
<evidence type="ECO:0000256" key="3">
    <source>
        <dbReference type="ARBA" id="ARBA00023136"/>
    </source>
</evidence>
<feature type="transmembrane region" description="Helical" evidence="4">
    <location>
        <begin position="21"/>
        <end position="41"/>
    </location>
</feature>
<feature type="transmembrane region" description="Helical" evidence="4">
    <location>
        <begin position="392"/>
        <end position="411"/>
    </location>
</feature>
<dbReference type="PANTHER" id="PTHR43596:SF1">
    <property type="entry name" value="ADP,ATP CARRIER PROTEIN"/>
    <property type="match status" value="1"/>
</dbReference>
<dbReference type="PANTHER" id="PTHR43596">
    <property type="entry name" value="ADP,ATP CARRIER PROTEIN"/>
    <property type="match status" value="1"/>
</dbReference>
<dbReference type="InterPro" id="IPR016024">
    <property type="entry name" value="ARM-type_fold"/>
</dbReference>
<keyword evidence="6" id="KW-1185">Reference proteome</keyword>
<feature type="transmembrane region" description="Helical" evidence="4">
    <location>
        <begin position="53"/>
        <end position="72"/>
    </location>
</feature>
<keyword evidence="3 4" id="KW-0472">Membrane</keyword>